<evidence type="ECO:0000256" key="1">
    <source>
        <dbReference type="SAM" id="MobiDB-lite"/>
    </source>
</evidence>
<organism evidence="3 4">
    <name type="scientific">Aspergillus turcosus</name>
    <dbReference type="NCBI Taxonomy" id="1245748"/>
    <lineage>
        <taxon>Eukaryota</taxon>
        <taxon>Fungi</taxon>
        <taxon>Dikarya</taxon>
        <taxon>Ascomycota</taxon>
        <taxon>Pezizomycotina</taxon>
        <taxon>Eurotiomycetes</taxon>
        <taxon>Eurotiomycetidae</taxon>
        <taxon>Eurotiales</taxon>
        <taxon>Aspergillaceae</taxon>
        <taxon>Aspergillus</taxon>
        <taxon>Aspergillus subgen. Fumigati</taxon>
    </lineage>
</organism>
<comment type="caution">
    <text evidence="3">The sequence shown here is derived from an EMBL/GenBank/DDBJ whole genome shotgun (WGS) entry which is preliminary data.</text>
</comment>
<feature type="region of interest" description="Disordered" evidence="1">
    <location>
        <begin position="214"/>
        <end position="254"/>
    </location>
</feature>
<evidence type="ECO:0000313" key="4">
    <source>
        <dbReference type="Proteomes" id="UP000215289"/>
    </source>
</evidence>
<gene>
    <name evidence="3" type="ORF">CFD26_100699</name>
</gene>
<accession>A0A421CT92</accession>
<dbReference type="AlphaFoldDB" id="A0A421CT92"/>
<keyword evidence="4" id="KW-1185">Reference proteome</keyword>
<sequence length="254" mass="26612">MSTNGFENCVSGTFYGFTNSQNNEFHPGDTFNLQWGAIDGGKTALNISLGRVGGTLIDQIAVGASFTTTSSLYRLVVNETANCTLEQYSWAIPSDFNTTDPRYQIGLFNASAKLSTAGIPLYGWIAWSPFFYVRDKSTTTTSPTATGTSTTALLTGTGEPAPSGAAATPTSTSTSSSDSSKIGIGVGVGVGGAAVLLLLLLAVYFFRRRRRANPQEGASAGVPDTPSMMAAELPAVELPGSKKQQQNALHEMQA</sequence>
<feature type="transmembrane region" description="Helical" evidence="2">
    <location>
        <begin position="182"/>
        <end position="206"/>
    </location>
</feature>
<dbReference type="OrthoDB" id="4356293at2759"/>
<evidence type="ECO:0008006" key="5">
    <source>
        <dbReference type="Google" id="ProtNLM"/>
    </source>
</evidence>
<protein>
    <recommendedName>
        <fullName evidence="5">Mid2 domain-containing protein</fullName>
    </recommendedName>
</protein>
<dbReference type="EMBL" id="NIDN02000410">
    <property type="protein sequence ID" value="RLL93081.1"/>
    <property type="molecule type" value="Genomic_DNA"/>
</dbReference>
<reference evidence="3 4" key="1">
    <citation type="submission" date="2018-08" db="EMBL/GenBank/DDBJ databases">
        <title>Draft genome sequences of two Aspergillus turcosus clinical strains isolated from bronchoalveolar lavage fluid: one azole-susceptible and the other azole-resistant.</title>
        <authorList>
            <person name="Parent-Michaud M."/>
            <person name="Dufresne P.J."/>
            <person name="Fournier E."/>
            <person name="Martineau C."/>
            <person name="Moreira S."/>
            <person name="Perkins V."/>
            <person name="De Repentigny L."/>
            <person name="Dufresne S.F."/>
        </authorList>
    </citation>
    <scope>NUCLEOTIDE SEQUENCE [LARGE SCALE GENOMIC DNA]</scope>
    <source>
        <strain evidence="3">HMR AF 1038</strain>
    </source>
</reference>
<feature type="region of interest" description="Disordered" evidence="1">
    <location>
        <begin position="138"/>
        <end position="180"/>
    </location>
</feature>
<proteinExistence type="predicted"/>
<keyword evidence="2" id="KW-0812">Transmembrane</keyword>
<keyword evidence="2" id="KW-0472">Membrane</keyword>
<dbReference type="STRING" id="1245748.A0A421CT92"/>
<keyword evidence="2" id="KW-1133">Transmembrane helix</keyword>
<name>A0A421CT92_9EURO</name>
<evidence type="ECO:0000313" key="3">
    <source>
        <dbReference type="EMBL" id="RLL93081.1"/>
    </source>
</evidence>
<evidence type="ECO:0000256" key="2">
    <source>
        <dbReference type="SAM" id="Phobius"/>
    </source>
</evidence>
<dbReference type="Proteomes" id="UP000215289">
    <property type="component" value="Unassembled WGS sequence"/>
</dbReference>